<name>A0ABR5SEM3_9BACT</name>
<keyword evidence="8 10" id="KW-0472">Membrane</keyword>
<protein>
    <submittedName>
        <fullName evidence="11">Cobalamin biosynthesis protein CbiN</fullName>
    </submittedName>
</protein>
<dbReference type="PANTHER" id="PTHR38662">
    <property type="entry name" value="COBALT TRANSPORT PROTEIN CBIN"/>
    <property type="match status" value="1"/>
</dbReference>
<reference evidence="11 12" key="1">
    <citation type="submission" date="2015-11" db="EMBL/GenBank/DDBJ databases">
        <authorList>
            <person name="Lin W."/>
        </authorList>
    </citation>
    <scope>NUCLEOTIDE SEQUENCE [LARGE SCALE GENOMIC DNA]</scope>
    <source>
        <strain evidence="11 12">HCH-1</strain>
    </source>
</reference>
<gene>
    <name evidence="11" type="primary">cbiN</name>
    <name evidence="11" type="ORF">ASN18_2621</name>
</gene>
<keyword evidence="4" id="KW-0169">Cobalamin biosynthesis</keyword>
<dbReference type="Proteomes" id="UP000060487">
    <property type="component" value="Unassembled WGS sequence"/>
</dbReference>
<dbReference type="PANTHER" id="PTHR38662:SF1">
    <property type="entry name" value="COBALT TRANSPORT PROTEIN CBIN"/>
    <property type="match status" value="1"/>
</dbReference>
<keyword evidence="12" id="KW-1185">Reference proteome</keyword>
<comment type="caution">
    <text evidence="11">The sequence shown here is derived from an EMBL/GenBank/DDBJ whole genome shotgun (WGS) entry which is preliminary data.</text>
</comment>
<dbReference type="RefSeq" id="WP_085053242.1">
    <property type="nucleotide sequence ID" value="NZ_LNQR01000100.1"/>
</dbReference>
<evidence type="ECO:0000256" key="7">
    <source>
        <dbReference type="ARBA" id="ARBA00023065"/>
    </source>
</evidence>
<organism evidence="11 12">
    <name type="scientific">Candidatus Magnetominusculus xianensis</name>
    <dbReference type="NCBI Taxonomy" id="1748249"/>
    <lineage>
        <taxon>Bacteria</taxon>
        <taxon>Pseudomonadati</taxon>
        <taxon>Nitrospirota</taxon>
        <taxon>Nitrospiria</taxon>
        <taxon>Nitrospirales</taxon>
        <taxon>Nitrospiraceae</taxon>
        <taxon>Candidatus Magnetominusculus</taxon>
    </lineage>
</organism>
<evidence type="ECO:0000256" key="6">
    <source>
        <dbReference type="ARBA" id="ARBA00022989"/>
    </source>
</evidence>
<feature type="transmembrane region" description="Helical" evidence="10">
    <location>
        <begin position="63"/>
        <end position="82"/>
    </location>
</feature>
<evidence type="ECO:0000256" key="5">
    <source>
        <dbReference type="ARBA" id="ARBA00022692"/>
    </source>
</evidence>
<evidence type="ECO:0000256" key="3">
    <source>
        <dbReference type="ARBA" id="ARBA00022475"/>
    </source>
</evidence>
<proteinExistence type="predicted"/>
<dbReference type="EMBL" id="LNQR01000100">
    <property type="protein sequence ID" value="KWT81197.1"/>
    <property type="molecule type" value="Genomic_DNA"/>
</dbReference>
<evidence type="ECO:0000256" key="1">
    <source>
        <dbReference type="ARBA" id="ARBA00022426"/>
    </source>
</evidence>
<evidence type="ECO:0000256" key="4">
    <source>
        <dbReference type="ARBA" id="ARBA00022573"/>
    </source>
</evidence>
<evidence type="ECO:0000256" key="9">
    <source>
        <dbReference type="ARBA" id="ARBA00023285"/>
    </source>
</evidence>
<evidence type="ECO:0000313" key="12">
    <source>
        <dbReference type="Proteomes" id="UP000060487"/>
    </source>
</evidence>
<evidence type="ECO:0000256" key="8">
    <source>
        <dbReference type="ARBA" id="ARBA00023136"/>
    </source>
</evidence>
<sequence>MFSIKNISLAVLLTIIALTPAIIYKTTDFMGSDDKGSTLVSEIAPSYVRWVEPFLSPTKGIETLGFVFQAAIGAGFIFFYIMRKRRKR</sequence>
<evidence type="ECO:0000256" key="2">
    <source>
        <dbReference type="ARBA" id="ARBA00022448"/>
    </source>
</evidence>
<keyword evidence="7" id="KW-0406">Ion transport</keyword>
<evidence type="ECO:0000256" key="10">
    <source>
        <dbReference type="SAM" id="Phobius"/>
    </source>
</evidence>
<accession>A0ABR5SEM3</accession>
<keyword evidence="9" id="KW-0170">Cobalt</keyword>
<keyword evidence="1" id="KW-0171">Cobalt transport</keyword>
<dbReference type="Pfam" id="PF02553">
    <property type="entry name" value="CbiN"/>
    <property type="match status" value="1"/>
</dbReference>
<evidence type="ECO:0000313" key="11">
    <source>
        <dbReference type="EMBL" id="KWT81197.1"/>
    </source>
</evidence>
<dbReference type="InterPro" id="IPR003705">
    <property type="entry name" value="CbiN"/>
</dbReference>
<keyword evidence="6 10" id="KW-1133">Transmembrane helix</keyword>
<keyword evidence="2" id="KW-0813">Transport</keyword>
<keyword evidence="3" id="KW-1003">Cell membrane</keyword>
<keyword evidence="5 10" id="KW-0812">Transmembrane</keyword>